<feature type="domain" description="Peptidase M50" evidence="13">
    <location>
        <begin position="128"/>
        <end position="188"/>
    </location>
</feature>
<evidence type="ECO:0000256" key="6">
    <source>
        <dbReference type="ARBA" id="ARBA00022723"/>
    </source>
</evidence>
<keyword evidence="11 12" id="KW-0472">Membrane</keyword>
<keyword evidence="7" id="KW-0378">Hydrolase</keyword>
<organism evidence="14 15">
    <name type="scientific">Candidatus Lokiarchaeum ossiferum</name>
    <dbReference type="NCBI Taxonomy" id="2951803"/>
    <lineage>
        <taxon>Archaea</taxon>
        <taxon>Promethearchaeati</taxon>
        <taxon>Promethearchaeota</taxon>
        <taxon>Promethearchaeia</taxon>
        <taxon>Promethearchaeales</taxon>
        <taxon>Promethearchaeaceae</taxon>
        <taxon>Candidatus Lokiarchaeum</taxon>
    </lineage>
</organism>
<evidence type="ECO:0000256" key="9">
    <source>
        <dbReference type="ARBA" id="ARBA00022989"/>
    </source>
</evidence>
<evidence type="ECO:0000256" key="5">
    <source>
        <dbReference type="ARBA" id="ARBA00022692"/>
    </source>
</evidence>
<feature type="transmembrane region" description="Helical" evidence="12">
    <location>
        <begin position="12"/>
        <end position="32"/>
    </location>
</feature>
<evidence type="ECO:0000256" key="8">
    <source>
        <dbReference type="ARBA" id="ARBA00022833"/>
    </source>
</evidence>
<dbReference type="EMBL" id="CP104013">
    <property type="protein sequence ID" value="UYP45521.1"/>
    <property type="molecule type" value="Genomic_DNA"/>
</dbReference>
<dbReference type="InterPro" id="IPR008915">
    <property type="entry name" value="Peptidase_M50"/>
</dbReference>
<evidence type="ECO:0000256" key="2">
    <source>
        <dbReference type="ARBA" id="ARBA00004141"/>
    </source>
</evidence>
<feature type="transmembrane region" description="Helical" evidence="12">
    <location>
        <begin position="38"/>
        <end position="59"/>
    </location>
</feature>
<feature type="transmembrane region" description="Helical" evidence="12">
    <location>
        <begin position="208"/>
        <end position="228"/>
    </location>
</feature>
<keyword evidence="10" id="KW-0482">Metalloprotease</keyword>
<dbReference type="Pfam" id="PF02163">
    <property type="entry name" value="Peptidase_M50"/>
    <property type="match status" value="1"/>
</dbReference>
<accession>A0ABY6HPS7</accession>
<feature type="transmembrane region" description="Helical" evidence="12">
    <location>
        <begin position="178"/>
        <end position="202"/>
    </location>
</feature>
<evidence type="ECO:0000259" key="13">
    <source>
        <dbReference type="Pfam" id="PF02163"/>
    </source>
</evidence>
<reference evidence="14" key="1">
    <citation type="submission" date="2022-09" db="EMBL/GenBank/DDBJ databases">
        <title>Actin cytoskeleton and complex cell architecture in an #Asgard archaeon.</title>
        <authorList>
            <person name="Ponce Toledo R.I."/>
            <person name="Schleper C."/>
            <person name="Rodrigues Oliveira T."/>
            <person name="Wollweber F."/>
            <person name="Xu J."/>
            <person name="Rittmann S."/>
            <person name="Klingl A."/>
            <person name="Pilhofer M."/>
        </authorList>
    </citation>
    <scope>NUCLEOTIDE SEQUENCE</scope>
    <source>
        <strain evidence="14">B-35</strain>
    </source>
</reference>
<dbReference type="PANTHER" id="PTHR39188">
    <property type="entry name" value="MEMBRANE-ASSOCIATED ZINC METALLOPROTEASE M50B"/>
    <property type="match status" value="1"/>
</dbReference>
<evidence type="ECO:0000256" key="12">
    <source>
        <dbReference type="SAM" id="Phobius"/>
    </source>
</evidence>
<feature type="transmembrane region" description="Helical" evidence="12">
    <location>
        <begin position="100"/>
        <end position="119"/>
    </location>
</feature>
<keyword evidence="9 12" id="KW-1133">Transmembrane helix</keyword>
<evidence type="ECO:0000256" key="7">
    <source>
        <dbReference type="ARBA" id="ARBA00022801"/>
    </source>
</evidence>
<sequence>MKNCPPHFFRIHPSSLIAFLIIFINAGLNLFYRGYNLSFFTILLVASISTVLAILSLILHELIHASIGKARSIPVQNIIVNFLGGFTVFQEETIEAKDEFWITLGGPLSNAILGILLYLPNWLEESTTMSLYFQFMLSYCALINFLYAGFNLLPIYPYDGGRILRSILWMRKKEYNNATIKSIYVGYYTGIVVVALGFYFLIEKFFPFYNFGIIIIGFYFISVSRTYIKQINEFNSTKT</sequence>
<evidence type="ECO:0000256" key="3">
    <source>
        <dbReference type="ARBA" id="ARBA00007931"/>
    </source>
</evidence>
<keyword evidence="4" id="KW-0645">Protease</keyword>
<evidence type="ECO:0000256" key="10">
    <source>
        <dbReference type="ARBA" id="ARBA00023049"/>
    </source>
</evidence>
<protein>
    <recommendedName>
        <fullName evidence="13">Peptidase M50 domain-containing protein</fullName>
    </recommendedName>
</protein>
<feature type="transmembrane region" description="Helical" evidence="12">
    <location>
        <begin position="131"/>
        <end position="157"/>
    </location>
</feature>
<keyword evidence="5 12" id="KW-0812">Transmembrane</keyword>
<proteinExistence type="inferred from homology"/>
<keyword evidence="15" id="KW-1185">Reference proteome</keyword>
<evidence type="ECO:0000256" key="11">
    <source>
        <dbReference type="ARBA" id="ARBA00023136"/>
    </source>
</evidence>
<evidence type="ECO:0000256" key="4">
    <source>
        <dbReference type="ARBA" id="ARBA00022670"/>
    </source>
</evidence>
<gene>
    <name evidence="14" type="ORF">NEF87_001806</name>
</gene>
<comment type="cofactor">
    <cofactor evidence="1">
        <name>Zn(2+)</name>
        <dbReference type="ChEBI" id="CHEBI:29105"/>
    </cofactor>
</comment>
<comment type="subcellular location">
    <subcellularLocation>
        <location evidence="2">Membrane</location>
        <topology evidence="2">Multi-pass membrane protein</topology>
    </subcellularLocation>
</comment>
<name>A0ABY6HPS7_9ARCH</name>
<evidence type="ECO:0000313" key="15">
    <source>
        <dbReference type="Proteomes" id="UP001208689"/>
    </source>
</evidence>
<dbReference type="Proteomes" id="UP001208689">
    <property type="component" value="Chromosome"/>
</dbReference>
<keyword evidence="6" id="KW-0479">Metal-binding</keyword>
<comment type="similarity">
    <text evidence="3">Belongs to the peptidase M50B family.</text>
</comment>
<evidence type="ECO:0000256" key="1">
    <source>
        <dbReference type="ARBA" id="ARBA00001947"/>
    </source>
</evidence>
<keyword evidence="8" id="KW-0862">Zinc</keyword>
<evidence type="ECO:0000313" key="14">
    <source>
        <dbReference type="EMBL" id="UYP45521.1"/>
    </source>
</evidence>
<dbReference type="PANTHER" id="PTHR39188:SF3">
    <property type="entry name" value="STAGE IV SPORULATION PROTEIN FB"/>
    <property type="match status" value="1"/>
</dbReference>